<keyword evidence="3" id="KW-0520">NAD</keyword>
<dbReference type="PROSITE" id="PS00687">
    <property type="entry name" value="ALDEHYDE_DEHYDR_GLU"/>
    <property type="match status" value="1"/>
</dbReference>
<reference evidence="8" key="2">
    <citation type="submission" date="2014-11" db="EMBL/GenBank/DDBJ databases">
        <title>Draft genome sequence of Hydrogenophaga intermedia S1.</title>
        <authorList>
            <person name="Gan H.M."/>
            <person name="Chew T.H."/>
            <person name="Stolz A."/>
        </authorList>
    </citation>
    <scope>NUCLEOTIDE SEQUENCE [LARGE SCALE GENOMIC DNA]</scope>
    <source>
        <strain evidence="8">S1</strain>
    </source>
</reference>
<protein>
    <submittedName>
        <fullName evidence="7">Succinate-semialdehyde dehydrogenase</fullName>
    </submittedName>
</protein>
<keyword evidence="8" id="KW-1185">Reference proteome</keyword>
<dbReference type="InterPro" id="IPR016163">
    <property type="entry name" value="Ald_DH_C"/>
</dbReference>
<evidence type="ECO:0000259" key="6">
    <source>
        <dbReference type="Pfam" id="PF00171"/>
    </source>
</evidence>
<accession>A0A1L1PCU7</accession>
<dbReference type="RefSeq" id="WP_009515861.1">
    <property type="nucleotide sequence ID" value="NZ_CCAE010000005.1"/>
</dbReference>
<evidence type="ECO:0000256" key="2">
    <source>
        <dbReference type="ARBA" id="ARBA00023002"/>
    </source>
</evidence>
<evidence type="ECO:0000256" key="3">
    <source>
        <dbReference type="ARBA" id="ARBA00023027"/>
    </source>
</evidence>
<dbReference type="SUPFAM" id="SSF53720">
    <property type="entry name" value="ALDH-like"/>
    <property type="match status" value="1"/>
</dbReference>
<dbReference type="PANTHER" id="PTHR42986">
    <property type="entry name" value="BENZALDEHYDE DEHYDROGENASE YFMT"/>
    <property type="match status" value="1"/>
</dbReference>
<reference evidence="8" key="1">
    <citation type="submission" date="2014-02" db="EMBL/GenBank/DDBJ databases">
        <authorList>
            <person name="Gan H."/>
        </authorList>
    </citation>
    <scope>NUCLEOTIDE SEQUENCE [LARGE SCALE GENOMIC DNA]</scope>
    <source>
        <strain evidence="8">S1</strain>
    </source>
</reference>
<dbReference type="InterPro" id="IPR016162">
    <property type="entry name" value="Ald_DH_N"/>
</dbReference>
<evidence type="ECO:0000313" key="8">
    <source>
        <dbReference type="Proteomes" id="UP000028878"/>
    </source>
</evidence>
<name>A0A1L1PCU7_HYDIT</name>
<dbReference type="Gene3D" id="3.40.309.10">
    <property type="entry name" value="Aldehyde Dehydrogenase, Chain A, domain 2"/>
    <property type="match status" value="1"/>
</dbReference>
<dbReference type="GO" id="GO:0016620">
    <property type="term" value="F:oxidoreductase activity, acting on the aldehyde or oxo group of donors, NAD or NADP as acceptor"/>
    <property type="evidence" value="ECO:0007669"/>
    <property type="project" value="InterPro"/>
</dbReference>
<comment type="similarity">
    <text evidence="1 5">Belongs to the aldehyde dehydrogenase family.</text>
</comment>
<dbReference type="EMBL" id="CCAE010000005">
    <property type="protein sequence ID" value="CDN86594.1"/>
    <property type="molecule type" value="Genomic_DNA"/>
</dbReference>
<evidence type="ECO:0000313" key="7">
    <source>
        <dbReference type="EMBL" id="CDN86594.1"/>
    </source>
</evidence>
<keyword evidence="2 5" id="KW-0560">Oxidoreductase</keyword>
<gene>
    <name evidence="7" type="ORF">BN948_00999</name>
</gene>
<evidence type="ECO:0000256" key="4">
    <source>
        <dbReference type="PROSITE-ProRule" id="PRU10007"/>
    </source>
</evidence>
<dbReference type="CDD" id="cd07105">
    <property type="entry name" value="ALDH_SaliADH"/>
    <property type="match status" value="1"/>
</dbReference>
<proteinExistence type="inferred from homology"/>
<dbReference type="AlphaFoldDB" id="A0A1L1PCU7"/>
<dbReference type="PANTHER" id="PTHR42986:SF1">
    <property type="entry name" value="BENZALDEHYDE DEHYDROGENASE YFMT"/>
    <property type="match status" value="1"/>
</dbReference>
<organism evidence="7 8">
    <name type="scientific">Hydrogenophaga intermedia</name>
    <dbReference type="NCBI Taxonomy" id="65786"/>
    <lineage>
        <taxon>Bacteria</taxon>
        <taxon>Pseudomonadati</taxon>
        <taxon>Pseudomonadota</taxon>
        <taxon>Betaproteobacteria</taxon>
        <taxon>Burkholderiales</taxon>
        <taxon>Comamonadaceae</taxon>
        <taxon>Hydrogenophaga</taxon>
    </lineage>
</organism>
<dbReference type="InterPro" id="IPR015590">
    <property type="entry name" value="Aldehyde_DH_dom"/>
</dbReference>
<feature type="domain" description="Aldehyde dehydrogenase" evidence="6">
    <location>
        <begin position="8"/>
        <end position="436"/>
    </location>
</feature>
<sequence>MTHNWHTVEGARAVVDSAAQAFVSWSRTGPGLRRELLGKAADLLQARADVFVERMVAETATSVGWAQFNVKGGIAALREAAALTTQVGGETIPSDQPGCVAMTLRVPVGVVLGIAPWNAPLLLGLRALAMPLACGNVVVMKASEVCPDSHRLIGELLNDAGFPPGVVNVIAHDPAIAPQVVEALIAHPAVRRVNFTGSTRTGRIVGALAGQYLKPALLELGGKSPLVVLADADVDAAVNAAAFGAFMNQGQICMSTERIVVEASIADRFAQALADKAERLATREVPALAGALISERAAEQVAAMVDDAVALGAKLRVPLRRHGARIAPLVLDHVKPGMKVYGDESFGPIAAIVRVNDLEEAVRVANDTEYGLAGAVFGRDISRTLQVAQRLACGVCHINAPTVRSEPQLPFGGVKDSGYGRFGGKAAIAEFTDLRSITIQTEPQAYPF</sequence>
<dbReference type="Gene3D" id="3.40.605.10">
    <property type="entry name" value="Aldehyde Dehydrogenase, Chain A, domain 1"/>
    <property type="match status" value="1"/>
</dbReference>
<dbReference type="Proteomes" id="UP000028878">
    <property type="component" value="Unassembled WGS sequence"/>
</dbReference>
<dbReference type="Pfam" id="PF00171">
    <property type="entry name" value="Aldedh"/>
    <property type="match status" value="1"/>
</dbReference>
<evidence type="ECO:0000256" key="5">
    <source>
        <dbReference type="RuleBase" id="RU003345"/>
    </source>
</evidence>
<dbReference type="InterPro" id="IPR016161">
    <property type="entry name" value="Ald_DH/histidinol_DH"/>
</dbReference>
<evidence type="ECO:0000256" key="1">
    <source>
        <dbReference type="ARBA" id="ARBA00009986"/>
    </source>
</evidence>
<dbReference type="InterPro" id="IPR029510">
    <property type="entry name" value="Ald_DH_CS_GLU"/>
</dbReference>
<feature type="active site" evidence="4">
    <location>
        <position position="219"/>
    </location>
</feature>